<dbReference type="PANTHER" id="PTHR11986:SF79">
    <property type="entry name" value="ACETYLORNITHINE AMINOTRANSFERASE, MITOCHONDRIAL"/>
    <property type="match status" value="1"/>
</dbReference>
<reference evidence="5" key="1">
    <citation type="submission" date="2018-05" db="EMBL/GenBank/DDBJ databases">
        <authorList>
            <person name="Lanie J.A."/>
            <person name="Ng W.-L."/>
            <person name="Kazmierczak K.M."/>
            <person name="Andrzejewski T.M."/>
            <person name="Davidsen T.M."/>
            <person name="Wayne K.J."/>
            <person name="Tettelin H."/>
            <person name="Glass J.I."/>
            <person name="Rusch D."/>
            <person name="Podicherti R."/>
            <person name="Tsui H.-C.T."/>
            <person name="Winkler M.E."/>
        </authorList>
    </citation>
    <scope>NUCLEOTIDE SEQUENCE</scope>
</reference>
<dbReference type="Gene3D" id="3.90.1150.10">
    <property type="entry name" value="Aspartate Aminotransferase, domain 1"/>
    <property type="match status" value="1"/>
</dbReference>
<feature type="non-terminal residue" evidence="5">
    <location>
        <position position="211"/>
    </location>
</feature>
<dbReference type="EMBL" id="UINC01091892">
    <property type="protein sequence ID" value="SVC45015.1"/>
    <property type="molecule type" value="Genomic_DNA"/>
</dbReference>
<keyword evidence="3" id="KW-0808">Transferase</keyword>
<keyword evidence="4" id="KW-0663">Pyridoxal phosphate</keyword>
<dbReference type="Pfam" id="PF00202">
    <property type="entry name" value="Aminotran_3"/>
    <property type="match status" value="1"/>
</dbReference>
<proteinExistence type="predicted"/>
<dbReference type="GO" id="GO:0042802">
    <property type="term" value="F:identical protein binding"/>
    <property type="evidence" value="ECO:0007669"/>
    <property type="project" value="TreeGrafter"/>
</dbReference>
<dbReference type="InterPro" id="IPR015424">
    <property type="entry name" value="PyrdxlP-dep_Trfase"/>
</dbReference>
<evidence type="ECO:0000256" key="4">
    <source>
        <dbReference type="ARBA" id="ARBA00022898"/>
    </source>
</evidence>
<evidence type="ECO:0000256" key="3">
    <source>
        <dbReference type="ARBA" id="ARBA00022679"/>
    </source>
</evidence>
<dbReference type="AlphaFoldDB" id="A0A382MAD2"/>
<sequence>VQVYAQLGIEPLSAAGVHIQCRDRQLLDLYGGHGVAGLGYAHPAILRALNEQAELLAFQSNAVALEIRARAADKLAKFAPTGLDRVFFVNTGAEANENALRIALKHTGRDQILAIEHGFHGRSAAAGAVTWGAAKKWYAFPRTPFDVAFIGRNDSKAAQQMIDGNTAAVIVELVQGIAGAYDLKAEFVETLAGRCAETGTLLIVDEVQSGM</sequence>
<comment type="cofactor">
    <cofactor evidence="1">
        <name>pyridoxal 5'-phosphate</name>
        <dbReference type="ChEBI" id="CHEBI:597326"/>
    </cofactor>
</comment>
<protein>
    <recommendedName>
        <fullName evidence="6">Aspartate aminotransferase family protein</fullName>
    </recommendedName>
</protein>
<feature type="non-terminal residue" evidence="5">
    <location>
        <position position="1"/>
    </location>
</feature>
<gene>
    <name evidence="5" type="ORF">METZ01_LOCUS297869</name>
</gene>
<keyword evidence="2" id="KW-0032">Aminotransferase</keyword>
<accession>A0A382MAD2</accession>
<dbReference type="PANTHER" id="PTHR11986">
    <property type="entry name" value="AMINOTRANSFERASE CLASS III"/>
    <property type="match status" value="1"/>
</dbReference>
<dbReference type="InterPro" id="IPR005814">
    <property type="entry name" value="Aminotrans_3"/>
</dbReference>
<dbReference type="GO" id="GO:0030170">
    <property type="term" value="F:pyridoxal phosphate binding"/>
    <property type="evidence" value="ECO:0007669"/>
    <property type="project" value="InterPro"/>
</dbReference>
<evidence type="ECO:0008006" key="6">
    <source>
        <dbReference type="Google" id="ProtNLM"/>
    </source>
</evidence>
<dbReference type="InterPro" id="IPR015422">
    <property type="entry name" value="PyrdxlP-dep_Trfase_small"/>
</dbReference>
<dbReference type="GO" id="GO:0008483">
    <property type="term" value="F:transaminase activity"/>
    <property type="evidence" value="ECO:0007669"/>
    <property type="project" value="UniProtKB-KW"/>
</dbReference>
<evidence type="ECO:0000256" key="2">
    <source>
        <dbReference type="ARBA" id="ARBA00022576"/>
    </source>
</evidence>
<dbReference type="SUPFAM" id="SSF53383">
    <property type="entry name" value="PLP-dependent transferases"/>
    <property type="match status" value="1"/>
</dbReference>
<dbReference type="InterPro" id="IPR015421">
    <property type="entry name" value="PyrdxlP-dep_Trfase_major"/>
</dbReference>
<evidence type="ECO:0000313" key="5">
    <source>
        <dbReference type="EMBL" id="SVC45015.1"/>
    </source>
</evidence>
<organism evidence="5">
    <name type="scientific">marine metagenome</name>
    <dbReference type="NCBI Taxonomy" id="408172"/>
    <lineage>
        <taxon>unclassified sequences</taxon>
        <taxon>metagenomes</taxon>
        <taxon>ecological metagenomes</taxon>
    </lineage>
</organism>
<dbReference type="InterPro" id="IPR050103">
    <property type="entry name" value="Class-III_PLP-dep_AT"/>
</dbReference>
<name>A0A382MAD2_9ZZZZ</name>
<dbReference type="Gene3D" id="3.40.640.10">
    <property type="entry name" value="Type I PLP-dependent aspartate aminotransferase-like (Major domain)"/>
    <property type="match status" value="1"/>
</dbReference>
<evidence type="ECO:0000256" key="1">
    <source>
        <dbReference type="ARBA" id="ARBA00001933"/>
    </source>
</evidence>